<reference evidence="10 11" key="1">
    <citation type="journal article" date="2021" name="Elife">
        <title>Chloroplast acquisition without the gene transfer in kleptoplastic sea slugs, Plakobranchus ocellatus.</title>
        <authorList>
            <person name="Maeda T."/>
            <person name="Takahashi S."/>
            <person name="Yoshida T."/>
            <person name="Shimamura S."/>
            <person name="Takaki Y."/>
            <person name="Nagai Y."/>
            <person name="Toyoda A."/>
            <person name="Suzuki Y."/>
            <person name="Arimoto A."/>
            <person name="Ishii H."/>
            <person name="Satoh N."/>
            <person name="Nishiyama T."/>
            <person name="Hasebe M."/>
            <person name="Maruyama T."/>
            <person name="Minagawa J."/>
            <person name="Obokata J."/>
            <person name="Shigenobu S."/>
        </authorList>
    </citation>
    <scope>NUCLEOTIDE SEQUENCE [LARGE SCALE GENOMIC DNA]</scope>
</reference>
<dbReference type="PANTHER" id="PTHR10877">
    <property type="entry name" value="POLYCYSTIN FAMILY MEMBER"/>
    <property type="match status" value="1"/>
</dbReference>
<keyword evidence="3 8" id="KW-0812">Transmembrane</keyword>
<dbReference type="PROSITE" id="PS50095">
    <property type="entry name" value="PLAT"/>
    <property type="match status" value="1"/>
</dbReference>
<dbReference type="SUPFAM" id="SSF49723">
    <property type="entry name" value="Lipase/lipooxygenase domain (PLAT/LH2 domain)"/>
    <property type="match status" value="1"/>
</dbReference>
<dbReference type="Pfam" id="PF20519">
    <property type="entry name" value="Polycystin_dom"/>
    <property type="match status" value="1"/>
</dbReference>
<comment type="similarity">
    <text evidence="2">Belongs to the polycystin family.</text>
</comment>
<keyword evidence="5 8" id="KW-0472">Membrane</keyword>
<feature type="transmembrane region" description="Helical" evidence="8">
    <location>
        <begin position="464"/>
        <end position="485"/>
    </location>
</feature>
<evidence type="ECO:0000313" key="11">
    <source>
        <dbReference type="Proteomes" id="UP000735302"/>
    </source>
</evidence>
<accession>A0AAV4B722</accession>
<evidence type="ECO:0000256" key="2">
    <source>
        <dbReference type="ARBA" id="ARBA00007200"/>
    </source>
</evidence>
<organism evidence="10 11">
    <name type="scientific">Plakobranchus ocellatus</name>
    <dbReference type="NCBI Taxonomy" id="259542"/>
    <lineage>
        <taxon>Eukaryota</taxon>
        <taxon>Metazoa</taxon>
        <taxon>Spiralia</taxon>
        <taxon>Lophotrochozoa</taxon>
        <taxon>Mollusca</taxon>
        <taxon>Gastropoda</taxon>
        <taxon>Heterobranchia</taxon>
        <taxon>Euthyneura</taxon>
        <taxon>Panpulmonata</taxon>
        <taxon>Sacoglossa</taxon>
        <taxon>Placobranchoidea</taxon>
        <taxon>Plakobranchidae</taxon>
        <taxon>Plakobranchus</taxon>
    </lineage>
</organism>
<dbReference type="InterPro" id="IPR046791">
    <property type="entry name" value="Polycystin_dom"/>
</dbReference>
<dbReference type="AlphaFoldDB" id="A0AAV4B722"/>
<protein>
    <submittedName>
        <fullName evidence="10">Polycystic kidney disease protein 1-like 2</fullName>
    </submittedName>
</protein>
<feature type="transmembrane region" description="Helical" evidence="8">
    <location>
        <begin position="140"/>
        <end position="159"/>
    </location>
</feature>
<evidence type="ECO:0000256" key="7">
    <source>
        <dbReference type="SAM" id="MobiDB-lite"/>
    </source>
</evidence>
<evidence type="ECO:0000256" key="3">
    <source>
        <dbReference type="ARBA" id="ARBA00022692"/>
    </source>
</evidence>
<sequence length="1126" mass="126594">MAGVIGSVQAFNEADDSWIAYTERLEHFFVANDITSEEKKKAILLSSVGATTYKLVKPGDVPYREIIEVVKAHHNPRPSTIVQRFKFNSRITKIDEDEDVEFSSNFFGSFSLSQVIVAPNPIDFSSIAANFTDNLADSPYVLALHCVLLAITLLVVLRLRRLDKRDTASWAYLPLLGNKRSDQWYYAISVHTDFRSSRRLDAVPCLSVIGQYAKSRAVALLDGVRENFESGTTSNFILSSRHSLGNLMEIKIWIDGNHKKELKGGQEQTRTACKDLSGDTTNKETTSSSACCTCLSCGSDNPRGRSSFCLCCFSRNRTEKELENLDWKIEQISIMDLANGKRYTFLVQDWLSEVRGDGRTVRRIPVLDTNATDSGTMFDLISKRKLFDEHLWLSVARRPSPSVFTRAQRFLCAVALLYLAMITNAMWYAGAQNKDKNGNGNTDSSVTESVVFRIGIVEITYRTLYVGVLSALIILLPALLMTYLFRKRRPRETTLQNTHPFTKSKSNIIEPGTDVSSVAMMGNNPRDQNIVLQTPTAETERNTGCDSVSNPVWFLPQRNISSLSTGQVEATLMDPLSRESRASTNLLSVHSTCGSPDSGLGSPVASGRNKTVLSLFAIEDNVEAPVTTHLSPVYPEFYNATCPSTHNYRIDSAPNFSRTLKAYSDSEQTYELWCAEQFNEKKRQEGEAKKAESKKPRLLPWWTIFIAYGIVFLSIASSAVFTLFYSLEWGGRVSLEWMVSLFFSTTTGTFLIEPLKPFSLVAQGNREPHSHTPHPTFLLNGTARKLAWAVLAVSSTAWSHDTNVLGGHKIVFLALLLSCLLRDSAQNHLGGDDIPMKSDFEKVPPTSFPHGLESGEPVEPTDETERHSLRKDIARRRKQLKIKERLLQVLRGLANRILIVVILGAICLHTDTPVAFRQNQKMKSHLNLTVHDGTGNERNITSQSDIYTWLLERAIPNLQPKYWSNQQIMSVYQQKFTSDLEMYRMTPVTVTQKRVKEPCLPAKTIREKFSYPILCYQEYDNDREETASFSPGWLPCSDNCTNVAYTYTMGDDSTLDQYGDITSYSAGGYQVSFPARQDDALTLVQTLRDERWLDHLTRAVRLEAVLFNANTRLFTQVITLAVFRDG</sequence>
<dbReference type="Gene3D" id="2.60.60.20">
    <property type="entry name" value="PLAT/LH2 domain"/>
    <property type="match status" value="1"/>
</dbReference>
<evidence type="ECO:0000259" key="9">
    <source>
        <dbReference type="PROSITE" id="PS50095"/>
    </source>
</evidence>
<keyword evidence="11" id="KW-1185">Reference proteome</keyword>
<dbReference type="InterPro" id="IPR036392">
    <property type="entry name" value="PLAT/LH2_dom_sf"/>
</dbReference>
<dbReference type="InterPro" id="IPR001024">
    <property type="entry name" value="PLAT/LH2_dom"/>
</dbReference>
<dbReference type="Proteomes" id="UP000735302">
    <property type="component" value="Unassembled WGS sequence"/>
</dbReference>
<evidence type="ECO:0000256" key="8">
    <source>
        <dbReference type="SAM" id="Phobius"/>
    </source>
</evidence>
<comment type="subcellular location">
    <subcellularLocation>
        <location evidence="1">Membrane</location>
        <topology evidence="1">Multi-pass membrane protein</topology>
    </subcellularLocation>
</comment>
<evidence type="ECO:0000256" key="6">
    <source>
        <dbReference type="PROSITE-ProRule" id="PRU00152"/>
    </source>
</evidence>
<evidence type="ECO:0000256" key="5">
    <source>
        <dbReference type="ARBA" id="ARBA00023136"/>
    </source>
</evidence>
<gene>
    <name evidence="10" type="ORF">PoB_004291000</name>
</gene>
<feature type="domain" description="PLAT" evidence="9">
    <location>
        <begin position="184"/>
        <end position="365"/>
    </location>
</feature>
<comment type="caution">
    <text evidence="10">The sequence shown here is derived from an EMBL/GenBank/DDBJ whole genome shotgun (WGS) entry which is preliminary data.</text>
</comment>
<feature type="region of interest" description="Disordered" evidence="7">
    <location>
        <begin position="845"/>
        <end position="868"/>
    </location>
</feature>
<comment type="caution">
    <text evidence="6">Lacks conserved residue(s) required for the propagation of feature annotation.</text>
</comment>
<keyword evidence="4 8" id="KW-1133">Transmembrane helix</keyword>
<feature type="transmembrane region" description="Helical" evidence="8">
    <location>
        <begin position="410"/>
        <end position="429"/>
    </location>
</feature>
<evidence type="ECO:0000313" key="10">
    <source>
        <dbReference type="EMBL" id="GFO16405.1"/>
    </source>
</evidence>
<evidence type="ECO:0000256" key="1">
    <source>
        <dbReference type="ARBA" id="ARBA00004141"/>
    </source>
</evidence>
<dbReference type="EMBL" id="BLXT01004660">
    <property type="protein sequence ID" value="GFO16405.1"/>
    <property type="molecule type" value="Genomic_DNA"/>
</dbReference>
<proteinExistence type="inferred from homology"/>
<dbReference type="GO" id="GO:0016020">
    <property type="term" value="C:membrane"/>
    <property type="evidence" value="ECO:0007669"/>
    <property type="project" value="UniProtKB-SubCell"/>
</dbReference>
<dbReference type="InterPro" id="IPR051223">
    <property type="entry name" value="Polycystin"/>
</dbReference>
<dbReference type="PANTHER" id="PTHR10877:SF194">
    <property type="entry name" value="LOCATION OF VULVA DEFECTIVE 1"/>
    <property type="match status" value="1"/>
</dbReference>
<name>A0AAV4B722_9GAST</name>
<feature type="transmembrane region" description="Helical" evidence="8">
    <location>
        <begin position="699"/>
        <end position="725"/>
    </location>
</feature>
<evidence type="ECO:0000256" key="4">
    <source>
        <dbReference type="ARBA" id="ARBA00022989"/>
    </source>
</evidence>